<sequence length="114" mass="12154">MCRLGGGVAAVGAAQDPVDAHAPRPAAVLPADDEGDGEVDAPKRTRPPRGRPGVEVIGAPVEYAGVEHCPRGGVQVHVELRLNGHDGVKAGHEQPEQIEHGWHPHFTDYLKRKK</sequence>
<proteinExistence type="predicted"/>
<keyword evidence="2" id="KW-1185">Reference proteome</keyword>
<protein>
    <submittedName>
        <fullName evidence="1">Uncharacterized protein</fullName>
    </submittedName>
</protein>
<dbReference type="Proteomes" id="UP001148737">
    <property type="component" value="Unassembled WGS sequence"/>
</dbReference>
<evidence type="ECO:0000313" key="2">
    <source>
        <dbReference type="Proteomes" id="UP001148737"/>
    </source>
</evidence>
<gene>
    <name evidence="1" type="ORF">NLG97_g11035</name>
</gene>
<comment type="caution">
    <text evidence="1">The sequence shown here is derived from an EMBL/GenBank/DDBJ whole genome shotgun (WGS) entry which is preliminary data.</text>
</comment>
<accession>A0ACC1QE85</accession>
<dbReference type="EMBL" id="JANAKD010003182">
    <property type="protein sequence ID" value="KAJ3472382.1"/>
    <property type="molecule type" value="Genomic_DNA"/>
</dbReference>
<name>A0ACC1QE85_9HYPO</name>
<reference evidence="1" key="1">
    <citation type="submission" date="2022-07" db="EMBL/GenBank/DDBJ databases">
        <title>Genome Sequence of Lecanicillium saksenae.</title>
        <authorList>
            <person name="Buettner E."/>
        </authorList>
    </citation>
    <scope>NUCLEOTIDE SEQUENCE</scope>
    <source>
        <strain evidence="1">VT-O1</strain>
    </source>
</reference>
<organism evidence="1 2">
    <name type="scientific">Lecanicillium saksenae</name>
    <dbReference type="NCBI Taxonomy" id="468837"/>
    <lineage>
        <taxon>Eukaryota</taxon>
        <taxon>Fungi</taxon>
        <taxon>Dikarya</taxon>
        <taxon>Ascomycota</taxon>
        <taxon>Pezizomycotina</taxon>
        <taxon>Sordariomycetes</taxon>
        <taxon>Hypocreomycetidae</taxon>
        <taxon>Hypocreales</taxon>
        <taxon>Cordycipitaceae</taxon>
        <taxon>Lecanicillium</taxon>
    </lineage>
</organism>
<evidence type="ECO:0000313" key="1">
    <source>
        <dbReference type="EMBL" id="KAJ3472382.1"/>
    </source>
</evidence>